<name>A0A0X8JJT5_9BACT</name>
<keyword evidence="2" id="KW-1185">Reference proteome</keyword>
<gene>
    <name evidence="1" type="ORF">AXF13_08130</name>
</gene>
<sequence>MLPDIHKTEPIPLSSSAKLKVWVTCRSIFFISFFQFNRVFFFQPRQRLSPKILHVFSEIPSKKAHILILLFGHHHRAANELFFAQPFPSRFVAGFWSTAMLFFSGNRYSSGFSSKKSTQIRSFSFYIAGHSHFSSSS</sequence>
<accession>A0A0X8JJT5</accession>
<organism evidence="1 2">
    <name type="scientific">Desulfovibrio fairfieldensis</name>
    <dbReference type="NCBI Taxonomy" id="44742"/>
    <lineage>
        <taxon>Bacteria</taxon>
        <taxon>Pseudomonadati</taxon>
        <taxon>Thermodesulfobacteriota</taxon>
        <taxon>Desulfovibrionia</taxon>
        <taxon>Desulfovibrionales</taxon>
        <taxon>Desulfovibrionaceae</taxon>
        <taxon>Desulfovibrio</taxon>
    </lineage>
</organism>
<dbReference type="AlphaFoldDB" id="A0A0X8JJT5"/>
<dbReference type="KEGG" id="dfi:AXF13_08130"/>
<evidence type="ECO:0000313" key="1">
    <source>
        <dbReference type="EMBL" id="AMD90090.1"/>
    </source>
</evidence>
<reference evidence="2" key="1">
    <citation type="submission" date="2016-02" db="EMBL/GenBank/DDBJ databases">
        <authorList>
            <person name="Holder M.E."/>
            <person name="Ajami N.J."/>
            <person name="Petrosino J.F."/>
        </authorList>
    </citation>
    <scope>NUCLEOTIDE SEQUENCE [LARGE SCALE GENOMIC DNA]</scope>
    <source>
        <strain evidence="2">CCUG 45958</strain>
    </source>
</reference>
<protein>
    <submittedName>
        <fullName evidence="1">Uncharacterized protein</fullName>
    </submittedName>
</protein>
<dbReference type="Proteomes" id="UP000069241">
    <property type="component" value="Chromosome"/>
</dbReference>
<proteinExistence type="predicted"/>
<dbReference type="EMBL" id="CP014229">
    <property type="protein sequence ID" value="AMD90090.1"/>
    <property type="molecule type" value="Genomic_DNA"/>
</dbReference>
<evidence type="ECO:0000313" key="2">
    <source>
        <dbReference type="Proteomes" id="UP000069241"/>
    </source>
</evidence>